<evidence type="ECO:0000259" key="3">
    <source>
        <dbReference type="Pfam" id="PF02776"/>
    </source>
</evidence>
<keyword evidence="5" id="KW-1185">Reference proteome</keyword>
<organism evidence="4 5">
    <name type="scientific">Parapusillimonas granuli</name>
    <dbReference type="NCBI Taxonomy" id="380911"/>
    <lineage>
        <taxon>Bacteria</taxon>
        <taxon>Pseudomonadati</taxon>
        <taxon>Pseudomonadota</taxon>
        <taxon>Betaproteobacteria</taxon>
        <taxon>Burkholderiales</taxon>
        <taxon>Alcaligenaceae</taxon>
        <taxon>Parapusillimonas</taxon>
    </lineage>
</organism>
<dbReference type="SUPFAM" id="SSF52518">
    <property type="entry name" value="Thiamin diphosphate-binding fold (THDP-binding)"/>
    <property type="match status" value="1"/>
</dbReference>
<reference evidence="4 5" key="1">
    <citation type="submission" date="2020-07" db="EMBL/GenBank/DDBJ databases">
        <title>Taxonomic revisions and descriptions of new bacterial species based on genomic comparisons in the high-G+C-content subgroup of the family Alcaligenaceae.</title>
        <authorList>
            <person name="Szabo A."/>
            <person name="Felfoldi T."/>
        </authorList>
    </citation>
    <scope>NUCLEOTIDE SEQUENCE [LARGE SCALE GENOMIC DNA]</scope>
    <source>
        <strain evidence="4 5">LMG 24012</strain>
    </source>
</reference>
<dbReference type="CDD" id="cd07035">
    <property type="entry name" value="TPP_PYR_POX_like"/>
    <property type="match status" value="1"/>
</dbReference>
<evidence type="ECO:0000313" key="5">
    <source>
        <dbReference type="Proteomes" id="UP000559809"/>
    </source>
</evidence>
<proteinExistence type="predicted"/>
<dbReference type="GO" id="GO:0030976">
    <property type="term" value="F:thiamine pyrophosphate binding"/>
    <property type="evidence" value="ECO:0007669"/>
    <property type="project" value="InterPro"/>
</dbReference>
<evidence type="ECO:0000256" key="2">
    <source>
        <dbReference type="ARBA" id="ARBA00023239"/>
    </source>
</evidence>
<feature type="domain" description="Thiamine pyrophosphate enzyme N-terminal TPP-binding" evidence="3">
    <location>
        <begin position="16"/>
        <end position="118"/>
    </location>
</feature>
<evidence type="ECO:0000313" key="4">
    <source>
        <dbReference type="EMBL" id="NYT50238.1"/>
    </source>
</evidence>
<keyword evidence="1" id="KW-0210">Decarboxylase</keyword>
<dbReference type="AlphaFoldDB" id="A0A853FZ96"/>
<accession>A0A853FZ96</accession>
<keyword evidence="4" id="KW-0670">Pyruvate</keyword>
<dbReference type="RefSeq" id="WP_180155974.1">
    <property type="nucleotide sequence ID" value="NZ_JACCEM010000006.1"/>
</dbReference>
<dbReference type="PANTHER" id="PTHR42818">
    <property type="entry name" value="SULFOPYRUVATE DECARBOXYLASE SUBUNIT ALPHA"/>
    <property type="match status" value="1"/>
</dbReference>
<dbReference type="InterPro" id="IPR012001">
    <property type="entry name" value="Thiamin_PyroP_enz_TPP-bd_dom"/>
</dbReference>
<sequence>MVSEAESAAAGSWSRDVYQALKDQGISVVGFVPDGGMKEVIDLCLADPDMRTIPLTNESEGPGLLAGCWLGGAKGCLIMQSTGVGNVINNASMSEVCQFPFLALVSWRSSWAEGNRWQVPMGQRCRDYFKMAGFQAMTVDSADDAGASVAAAAEEAFNTLNGVGVFFSQRVMGVKRFLR</sequence>
<dbReference type="GO" id="GO:0016831">
    <property type="term" value="F:carboxy-lyase activity"/>
    <property type="evidence" value="ECO:0007669"/>
    <property type="project" value="UniProtKB-KW"/>
</dbReference>
<evidence type="ECO:0000256" key="1">
    <source>
        <dbReference type="ARBA" id="ARBA00022793"/>
    </source>
</evidence>
<dbReference type="EMBL" id="JACCEM010000006">
    <property type="protein sequence ID" value="NYT50238.1"/>
    <property type="molecule type" value="Genomic_DNA"/>
</dbReference>
<comment type="caution">
    <text evidence="4">The sequence shown here is derived from an EMBL/GenBank/DDBJ whole genome shotgun (WGS) entry which is preliminary data.</text>
</comment>
<dbReference type="InterPro" id="IPR029061">
    <property type="entry name" value="THDP-binding"/>
</dbReference>
<dbReference type="Gene3D" id="3.40.50.970">
    <property type="match status" value="1"/>
</dbReference>
<keyword evidence="2" id="KW-0456">Lyase</keyword>
<dbReference type="InterPro" id="IPR051818">
    <property type="entry name" value="TPP_dependent_decarboxylase"/>
</dbReference>
<dbReference type="PANTHER" id="PTHR42818:SF1">
    <property type="entry name" value="SULFOPYRUVATE DECARBOXYLASE"/>
    <property type="match status" value="1"/>
</dbReference>
<name>A0A853FZ96_9BURK</name>
<dbReference type="Proteomes" id="UP000559809">
    <property type="component" value="Unassembled WGS sequence"/>
</dbReference>
<dbReference type="Pfam" id="PF02776">
    <property type="entry name" value="TPP_enzyme_N"/>
    <property type="match status" value="1"/>
</dbReference>
<gene>
    <name evidence="4" type="ORF">H0A72_13040</name>
</gene>
<protein>
    <submittedName>
        <fullName evidence="4">Phosphonopyruvate decarboxylase</fullName>
    </submittedName>
</protein>